<reference evidence="4 5" key="1">
    <citation type="submission" date="2019-06" db="EMBL/GenBank/DDBJ databases">
        <title>A complete genome sequence for Luteibacter pinisoli MAH-14.</title>
        <authorList>
            <person name="Baltrus D.A."/>
        </authorList>
    </citation>
    <scope>NUCLEOTIDE SEQUENCE [LARGE SCALE GENOMIC DNA]</scope>
    <source>
        <strain evidence="4 5">MAH-14</strain>
    </source>
</reference>
<dbReference type="InterPro" id="IPR014284">
    <property type="entry name" value="RNA_pol_sigma-70_dom"/>
</dbReference>
<dbReference type="Gene3D" id="3.10.450.50">
    <property type="match status" value="1"/>
</dbReference>
<comment type="subunit">
    <text evidence="1">Interacts transiently with the RNA polymerase catalytic core formed by RpoA, RpoB, RpoC and RpoZ (2 alpha, 1 beta, 1 beta' and 1 omega subunit) to form the RNA polymerase holoenzyme that can initiate transcription.</text>
</comment>
<dbReference type="GO" id="GO:0016987">
    <property type="term" value="F:sigma factor activity"/>
    <property type="evidence" value="ECO:0007669"/>
    <property type="project" value="InterPro"/>
</dbReference>
<proteinExistence type="predicted"/>
<evidence type="ECO:0000313" key="4">
    <source>
        <dbReference type="EMBL" id="QDE40033.1"/>
    </source>
</evidence>
<organism evidence="4 5">
    <name type="scientific">Luteibacter pinisoli</name>
    <dbReference type="NCBI Taxonomy" id="2589080"/>
    <lineage>
        <taxon>Bacteria</taxon>
        <taxon>Pseudomonadati</taxon>
        <taxon>Pseudomonadota</taxon>
        <taxon>Gammaproteobacteria</taxon>
        <taxon>Lysobacterales</taxon>
        <taxon>Rhodanobacteraceae</taxon>
        <taxon>Luteibacter</taxon>
    </lineage>
</organism>
<dbReference type="Pfam" id="PF04542">
    <property type="entry name" value="Sigma70_r2"/>
    <property type="match status" value="1"/>
</dbReference>
<dbReference type="NCBIfam" id="NF007214">
    <property type="entry name" value="PRK09636.1"/>
    <property type="match status" value="1"/>
</dbReference>
<gene>
    <name evidence="4" type="ORF">FIV34_12805</name>
</gene>
<dbReference type="PANTHER" id="PTHR30173:SF36">
    <property type="entry name" value="ECF RNA POLYMERASE SIGMA FACTOR SIGJ"/>
    <property type="match status" value="1"/>
</dbReference>
<dbReference type="InterPro" id="IPR036388">
    <property type="entry name" value="WH-like_DNA-bd_sf"/>
</dbReference>
<evidence type="ECO:0000259" key="3">
    <source>
        <dbReference type="Pfam" id="PF08281"/>
    </source>
</evidence>
<dbReference type="InterPro" id="IPR014303">
    <property type="entry name" value="RNA_pol_sigma-70_ECF"/>
</dbReference>
<dbReference type="GO" id="GO:0006352">
    <property type="term" value="P:DNA-templated transcription initiation"/>
    <property type="evidence" value="ECO:0007669"/>
    <property type="project" value="InterPro"/>
</dbReference>
<dbReference type="InterPro" id="IPR052704">
    <property type="entry name" value="ECF_Sigma-70_Domain"/>
</dbReference>
<dbReference type="NCBIfam" id="TIGR02937">
    <property type="entry name" value="sigma70-ECF"/>
    <property type="match status" value="1"/>
</dbReference>
<dbReference type="Gene3D" id="1.10.1740.10">
    <property type="match status" value="1"/>
</dbReference>
<dbReference type="OrthoDB" id="3211555at2"/>
<evidence type="ECO:0000259" key="2">
    <source>
        <dbReference type="Pfam" id="PF04542"/>
    </source>
</evidence>
<dbReference type="KEGG" id="lpy:FIV34_12805"/>
<dbReference type="InterPro" id="IPR013325">
    <property type="entry name" value="RNA_pol_sigma_r2"/>
</dbReference>
<dbReference type="InterPro" id="IPR007627">
    <property type="entry name" value="RNA_pol_sigma70_r2"/>
</dbReference>
<accession>A0A4Y5Z6X6</accession>
<dbReference type="NCBIfam" id="TIGR02957">
    <property type="entry name" value="SigX4"/>
    <property type="match status" value="1"/>
</dbReference>
<dbReference type="InterPro" id="IPR013249">
    <property type="entry name" value="RNA_pol_sigma70_r4_t2"/>
</dbReference>
<dbReference type="AlphaFoldDB" id="A0A4Y5Z6X6"/>
<dbReference type="PANTHER" id="PTHR30173">
    <property type="entry name" value="SIGMA 19 FACTOR"/>
    <property type="match status" value="1"/>
</dbReference>
<name>A0A4Y5Z6X6_9GAMM</name>
<protein>
    <submittedName>
        <fullName evidence="4">RNA polymerase sigma-70 factor</fullName>
    </submittedName>
</protein>
<dbReference type="InterPro" id="IPR032710">
    <property type="entry name" value="NTF2-like_dom_sf"/>
</dbReference>
<dbReference type="Pfam" id="PF08281">
    <property type="entry name" value="Sigma70_r4_2"/>
    <property type="match status" value="1"/>
</dbReference>
<dbReference type="GO" id="GO:0003677">
    <property type="term" value="F:DNA binding"/>
    <property type="evidence" value="ECO:0007669"/>
    <property type="project" value="InterPro"/>
</dbReference>
<dbReference type="Proteomes" id="UP000316093">
    <property type="component" value="Chromosome"/>
</dbReference>
<sequence length="301" mass="33492">MSAATATFTALRPRLHGIAYRMLGSVPEAEDVVQDVWLRWHGADEQSIENPEAWLVAATTRRAIDQLRAARTRREQYFGIWLPEPVLTDDSATPEDLQELASNVSVAFLALLERLAPEARAAFLLREVFDEDYPEIARVLGKSEAACRQLVHRAKDQLRDERPRFEVNRAMHASLVQRFASAMSTGDFRSMRELLAPDAVLMGDGGGHVSSFPKPMEGGVRIAQLLYAPSIRNDRGMRIEITRVNGEPALLRFFGGALESVQTFAIEDGRIAAIHVQRNPEKLTRFVARKAGFAQISGTGQ</sequence>
<evidence type="ECO:0000256" key="1">
    <source>
        <dbReference type="ARBA" id="ARBA00011344"/>
    </source>
</evidence>
<dbReference type="SUPFAM" id="SSF88946">
    <property type="entry name" value="Sigma2 domain of RNA polymerase sigma factors"/>
    <property type="match status" value="1"/>
</dbReference>
<feature type="domain" description="RNA polymerase sigma-70 region 2" evidence="2">
    <location>
        <begin position="8"/>
        <end position="71"/>
    </location>
</feature>
<dbReference type="InterPro" id="IPR013324">
    <property type="entry name" value="RNA_pol_sigma_r3/r4-like"/>
</dbReference>
<dbReference type="SUPFAM" id="SSF88659">
    <property type="entry name" value="Sigma3 and sigma4 domains of RNA polymerase sigma factors"/>
    <property type="match status" value="1"/>
</dbReference>
<evidence type="ECO:0000313" key="5">
    <source>
        <dbReference type="Proteomes" id="UP000316093"/>
    </source>
</evidence>
<keyword evidence="5" id="KW-1185">Reference proteome</keyword>
<dbReference type="Gene3D" id="1.10.10.10">
    <property type="entry name" value="Winged helix-like DNA-binding domain superfamily/Winged helix DNA-binding domain"/>
    <property type="match status" value="1"/>
</dbReference>
<dbReference type="EMBL" id="CP041046">
    <property type="protein sequence ID" value="QDE40033.1"/>
    <property type="molecule type" value="Genomic_DNA"/>
</dbReference>
<feature type="domain" description="RNA polymerase sigma factor 70 region 4 type 2" evidence="3">
    <location>
        <begin position="107"/>
        <end position="158"/>
    </location>
</feature>
<dbReference type="SUPFAM" id="SSF54427">
    <property type="entry name" value="NTF2-like"/>
    <property type="match status" value="1"/>
</dbReference>
<dbReference type="RefSeq" id="WP_139983351.1">
    <property type="nucleotide sequence ID" value="NZ_CP041046.1"/>
</dbReference>